<evidence type="ECO:0000313" key="1">
    <source>
        <dbReference type="EMBL" id="EAS29913.2"/>
    </source>
</evidence>
<gene>
    <name evidence="1" type="ORF">CIMG_08659</name>
</gene>
<dbReference type="VEuPathDB" id="FungiDB:CIMG_08659"/>
<proteinExistence type="predicted"/>
<dbReference type="KEGG" id="cim:CIMG_08659"/>
<dbReference type="GeneID" id="4560012"/>
<dbReference type="AlphaFoldDB" id="A0A0E1RW56"/>
<name>A0A0E1RW56_COCIM</name>
<dbReference type="InParanoid" id="A0A0E1RW56"/>
<dbReference type="OrthoDB" id="5427059at2759"/>
<keyword evidence="2" id="KW-1185">Reference proteome</keyword>
<evidence type="ECO:0000313" key="2">
    <source>
        <dbReference type="Proteomes" id="UP000001261"/>
    </source>
</evidence>
<reference evidence="2" key="1">
    <citation type="journal article" date="2009" name="Genome Res.">
        <title>Comparative genomic analyses of the human fungal pathogens Coccidioides and their relatives.</title>
        <authorList>
            <person name="Sharpton T.J."/>
            <person name="Stajich J.E."/>
            <person name="Rounsley S.D."/>
            <person name="Gardner M.J."/>
            <person name="Wortman J.R."/>
            <person name="Jordar V.S."/>
            <person name="Maiti R."/>
            <person name="Kodira C.D."/>
            <person name="Neafsey D.E."/>
            <person name="Zeng Q."/>
            <person name="Hung C.-Y."/>
            <person name="McMahan C."/>
            <person name="Muszewska A."/>
            <person name="Grynberg M."/>
            <person name="Mandel M.A."/>
            <person name="Kellner E.M."/>
            <person name="Barker B.M."/>
            <person name="Galgiani J.N."/>
            <person name="Orbach M.J."/>
            <person name="Kirkland T.N."/>
            <person name="Cole G.T."/>
            <person name="Henn M.R."/>
            <person name="Birren B.W."/>
            <person name="Taylor J.W."/>
        </authorList>
    </citation>
    <scope>NUCLEOTIDE SEQUENCE [LARGE SCALE GENOMIC DNA]</scope>
    <source>
        <strain evidence="2">RS</strain>
    </source>
</reference>
<sequence length="258" mass="30471">MDKDKWNTEILPLEMSDVQSARFLRALCRMQTYCNTFGKRGDYWRHAADQKTTEISLGRSWYRIEEIWELFLNTMPPWEAEEMACVFGRISGLNGLKRVRRMDWYKRNEQLYPTPAFYDMYLEDVTNTGPGFLYWVLHAPSYEAPRDVTIANTIFGARGDTFSTMLGPYLESWELGLPAARYQEHDGNLEGYLRTLPLTERPNLSYVRYWYGDGPVLEVFNDDLTDFFALNSNFEWCCALWDDERLIEWKTPLPLHPF</sequence>
<reference evidence="2" key="2">
    <citation type="journal article" date="2010" name="Genome Res.">
        <title>Population genomic sequencing of Coccidioides fungi reveals recent hybridization and transposon control.</title>
        <authorList>
            <person name="Neafsey D.E."/>
            <person name="Barker B.M."/>
            <person name="Sharpton T.J."/>
            <person name="Stajich J.E."/>
            <person name="Park D.J."/>
            <person name="Whiston E."/>
            <person name="Hung C.-Y."/>
            <person name="McMahan C."/>
            <person name="White J."/>
            <person name="Sykes S."/>
            <person name="Heiman D."/>
            <person name="Young S."/>
            <person name="Zeng Q."/>
            <person name="Abouelleil A."/>
            <person name="Aftuck L."/>
            <person name="Bessette D."/>
            <person name="Brown A."/>
            <person name="FitzGerald M."/>
            <person name="Lui A."/>
            <person name="Macdonald J.P."/>
            <person name="Priest M."/>
            <person name="Orbach M.J."/>
            <person name="Galgiani J.N."/>
            <person name="Kirkland T.N."/>
            <person name="Cole G.T."/>
            <person name="Birren B.W."/>
            <person name="Henn M.R."/>
            <person name="Taylor J.W."/>
            <person name="Rounsley S.D."/>
        </authorList>
    </citation>
    <scope>GENOME REANNOTATION</scope>
    <source>
        <strain evidence="2">RS</strain>
    </source>
</reference>
<protein>
    <submittedName>
        <fullName evidence="1">Uncharacterized protein</fullName>
    </submittedName>
</protein>
<organism evidence="1 2">
    <name type="scientific">Coccidioides immitis (strain RS)</name>
    <name type="common">Valley fever fungus</name>
    <dbReference type="NCBI Taxonomy" id="246410"/>
    <lineage>
        <taxon>Eukaryota</taxon>
        <taxon>Fungi</taxon>
        <taxon>Dikarya</taxon>
        <taxon>Ascomycota</taxon>
        <taxon>Pezizomycotina</taxon>
        <taxon>Eurotiomycetes</taxon>
        <taxon>Eurotiomycetidae</taxon>
        <taxon>Onygenales</taxon>
        <taxon>Onygenaceae</taxon>
        <taxon>Coccidioides</taxon>
    </lineage>
</organism>
<dbReference type="RefSeq" id="XP_001241496.2">
    <property type="nucleotide sequence ID" value="XM_001241495.2"/>
</dbReference>
<accession>A0A0E1RW56</accession>
<dbReference type="Proteomes" id="UP000001261">
    <property type="component" value="Unassembled WGS sequence"/>
</dbReference>
<dbReference type="EMBL" id="GG704913">
    <property type="protein sequence ID" value="EAS29913.2"/>
    <property type="molecule type" value="Genomic_DNA"/>
</dbReference>